<dbReference type="InterPro" id="IPR017911">
    <property type="entry name" value="MacB-like_ATP-bd"/>
</dbReference>
<sequence>MGNILEVKKLTKKYEDGDIEVTALDNVSFSLPEGFDLAILGPSGSGKTTLLQLAGGLDTMTLGDVIISGQSIKNMSDGEISDFRNQTMGFIFQMINLHDFFTAKENIMLPMLVAGVNREEAEEKALKLLEKVGLSPRANHLPKQLSGGEQQRVAVARALANDPKIIFADEPTGKLDKANSKLVIDILENLSHENGMSVIMITHDENIAKRFSRVIKLENGSVKNN</sequence>
<proteinExistence type="inferred from homology"/>
<dbReference type="SUPFAM" id="SSF52540">
    <property type="entry name" value="P-loop containing nucleoside triphosphate hydrolases"/>
    <property type="match status" value="1"/>
</dbReference>
<dbReference type="FunFam" id="3.40.50.300:FF:000032">
    <property type="entry name" value="Export ABC transporter ATP-binding protein"/>
    <property type="match status" value="1"/>
</dbReference>
<dbReference type="Pfam" id="PF00005">
    <property type="entry name" value="ABC_tran"/>
    <property type="match status" value="1"/>
</dbReference>
<organism evidence="6 7">
    <name type="scientific">candidate division WS6 bacterium GW2011_GWC1_36_11</name>
    <dbReference type="NCBI Taxonomy" id="1619090"/>
    <lineage>
        <taxon>Bacteria</taxon>
        <taxon>Candidatus Dojkabacteria</taxon>
    </lineage>
</organism>
<evidence type="ECO:0000259" key="5">
    <source>
        <dbReference type="PROSITE" id="PS50893"/>
    </source>
</evidence>
<dbReference type="InterPro" id="IPR003439">
    <property type="entry name" value="ABC_transporter-like_ATP-bd"/>
</dbReference>
<dbReference type="Proteomes" id="UP000034140">
    <property type="component" value="Unassembled WGS sequence"/>
</dbReference>
<gene>
    <name evidence="6" type="ORF">UR96_C0014G0013</name>
</gene>
<evidence type="ECO:0000313" key="6">
    <source>
        <dbReference type="EMBL" id="KKP92414.1"/>
    </source>
</evidence>
<evidence type="ECO:0000256" key="4">
    <source>
        <dbReference type="ARBA" id="ARBA00022840"/>
    </source>
</evidence>
<comment type="similarity">
    <text evidence="1">Belongs to the ABC transporter superfamily.</text>
</comment>
<keyword evidence="3" id="KW-0547">Nucleotide-binding</keyword>
<dbReference type="GO" id="GO:0016887">
    <property type="term" value="F:ATP hydrolysis activity"/>
    <property type="evidence" value="ECO:0007669"/>
    <property type="project" value="InterPro"/>
</dbReference>
<dbReference type="PROSITE" id="PS50893">
    <property type="entry name" value="ABC_TRANSPORTER_2"/>
    <property type="match status" value="1"/>
</dbReference>
<name>A0A0G0DDR0_9BACT</name>
<dbReference type="InterPro" id="IPR003593">
    <property type="entry name" value="AAA+_ATPase"/>
</dbReference>
<evidence type="ECO:0000313" key="7">
    <source>
        <dbReference type="Proteomes" id="UP000034140"/>
    </source>
</evidence>
<dbReference type="GO" id="GO:0022857">
    <property type="term" value="F:transmembrane transporter activity"/>
    <property type="evidence" value="ECO:0007669"/>
    <property type="project" value="UniProtKB-ARBA"/>
</dbReference>
<dbReference type="GO" id="GO:0005524">
    <property type="term" value="F:ATP binding"/>
    <property type="evidence" value="ECO:0007669"/>
    <property type="project" value="UniProtKB-KW"/>
</dbReference>
<comment type="caution">
    <text evidence="6">The sequence shown here is derived from an EMBL/GenBank/DDBJ whole genome shotgun (WGS) entry which is preliminary data.</text>
</comment>
<dbReference type="PANTHER" id="PTHR42798:SF2">
    <property type="entry name" value="ABC TRANSPORTER ATP-BINDING PROTEIN MG467-RELATED"/>
    <property type="match status" value="1"/>
</dbReference>
<feature type="domain" description="ABC transporter" evidence="5">
    <location>
        <begin position="5"/>
        <end position="225"/>
    </location>
</feature>
<evidence type="ECO:0000256" key="3">
    <source>
        <dbReference type="ARBA" id="ARBA00022741"/>
    </source>
</evidence>
<keyword evidence="4" id="KW-0067">ATP-binding</keyword>
<reference evidence="6 7" key="1">
    <citation type="journal article" date="2015" name="Nature">
        <title>rRNA introns, odd ribosomes, and small enigmatic genomes across a large radiation of phyla.</title>
        <authorList>
            <person name="Brown C.T."/>
            <person name="Hug L.A."/>
            <person name="Thomas B.C."/>
            <person name="Sharon I."/>
            <person name="Castelle C.J."/>
            <person name="Singh A."/>
            <person name="Wilkins M.J."/>
            <person name="Williams K.H."/>
            <person name="Banfield J.F."/>
        </authorList>
    </citation>
    <scope>NUCLEOTIDE SEQUENCE [LARGE SCALE GENOMIC DNA]</scope>
</reference>
<dbReference type="InterPro" id="IPR017871">
    <property type="entry name" value="ABC_transporter-like_CS"/>
</dbReference>
<dbReference type="AlphaFoldDB" id="A0A0G0DDR0"/>
<accession>A0A0G0DDR0</accession>
<dbReference type="SMART" id="SM00382">
    <property type="entry name" value="AAA"/>
    <property type="match status" value="1"/>
</dbReference>
<dbReference type="GO" id="GO:0098796">
    <property type="term" value="C:membrane protein complex"/>
    <property type="evidence" value="ECO:0007669"/>
    <property type="project" value="UniProtKB-ARBA"/>
</dbReference>
<dbReference type="Gene3D" id="3.40.50.300">
    <property type="entry name" value="P-loop containing nucleotide triphosphate hydrolases"/>
    <property type="match status" value="1"/>
</dbReference>
<evidence type="ECO:0000256" key="1">
    <source>
        <dbReference type="ARBA" id="ARBA00005417"/>
    </source>
</evidence>
<dbReference type="InterPro" id="IPR027417">
    <property type="entry name" value="P-loop_NTPase"/>
</dbReference>
<protein>
    <submittedName>
        <fullName evidence="6">ABC transporter-like protein</fullName>
    </submittedName>
</protein>
<keyword evidence="2" id="KW-0813">Transport</keyword>
<evidence type="ECO:0000256" key="2">
    <source>
        <dbReference type="ARBA" id="ARBA00022448"/>
    </source>
</evidence>
<dbReference type="PROSITE" id="PS00211">
    <property type="entry name" value="ABC_TRANSPORTER_1"/>
    <property type="match status" value="1"/>
</dbReference>
<dbReference type="EMBL" id="LBRE01000014">
    <property type="protein sequence ID" value="KKP92414.1"/>
    <property type="molecule type" value="Genomic_DNA"/>
</dbReference>
<dbReference type="CDD" id="cd03255">
    <property type="entry name" value="ABC_MJ0796_LolCDE_FtsE"/>
    <property type="match status" value="1"/>
</dbReference>
<dbReference type="PANTHER" id="PTHR42798">
    <property type="entry name" value="LIPOPROTEIN-RELEASING SYSTEM ATP-BINDING PROTEIN LOLD"/>
    <property type="match status" value="1"/>
</dbReference>